<keyword evidence="3 6" id="KW-0863">Zinc-finger</keyword>
<keyword evidence="5" id="KW-0472">Membrane</keyword>
<keyword evidence="4" id="KW-0862">Zinc</keyword>
<evidence type="ECO:0000313" key="8">
    <source>
        <dbReference type="EMBL" id="OAY76755.1"/>
    </source>
</evidence>
<dbReference type="SMART" id="SM00184">
    <property type="entry name" value="RING"/>
    <property type="match status" value="1"/>
</dbReference>
<dbReference type="Gene3D" id="3.30.40.10">
    <property type="entry name" value="Zinc/RING finger domain, C3HC4 (zinc finger)"/>
    <property type="match status" value="1"/>
</dbReference>
<name>A0A199VJ35_ANACO</name>
<comment type="subcellular location">
    <subcellularLocation>
        <location evidence="1">Membrane</location>
    </subcellularLocation>
</comment>
<evidence type="ECO:0000256" key="4">
    <source>
        <dbReference type="ARBA" id="ARBA00022833"/>
    </source>
</evidence>
<gene>
    <name evidence="8" type="ORF">ACMD2_07392</name>
</gene>
<dbReference type="Proteomes" id="UP000092600">
    <property type="component" value="Unassembled WGS sequence"/>
</dbReference>
<accession>A0A199VJ35</accession>
<evidence type="ECO:0000259" key="7">
    <source>
        <dbReference type="PROSITE" id="PS50089"/>
    </source>
</evidence>
<dbReference type="InterPro" id="IPR013083">
    <property type="entry name" value="Znf_RING/FYVE/PHD"/>
</dbReference>
<organism evidence="8 9">
    <name type="scientific">Ananas comosus</name>
    <name type="common">Pineapple</name>
    <name type="synonym">Ananas ananas</name>
    <dbReference type="NCBI Taxonomy" id="4615"/>
    <lineage>
        <taxon>Eukaryota</taxon>
        <taxon>Viridiplantae</taxon>
        <taxon>Streptophyta</taxon>
        <taxon>Embryophyta</taxon>
        <taxon>Tracheophyta</taxon>
        <taxon>Spermatophyta</taxon>
        <taxon>Magnoliopsida</taxon>
        <taxon>Liliopsida</taxon>
        <taxon>Poales</taxon>
        <taxon>Bromeliaceae</taxon>
        <taxon>Bromelioideae</taxon>
        <taxon>Ananas</taxon>
    </lineage>
</organism>
<dbReference type="Pfam" id="PF13639">
    <property type="entry name" value="zf-RING_2"/>
    <property type="match status" value="1"/>
</dbReference>
<dbReference type="EMBL" id="LSRQ01001732">
    <property type="protein sequence ID" value="OAY76755.1"/>
    <property type="molecule type" value="Genomic_DNA"/>
</dbReference>
<evidence type="ECO:0000256" key="1">
    <source>
        <dbReference type="ARBA" id="ARBA00004370"/>
    </source>
</evidence>
<dbReference type="PANTHER" id="PTHR46151:SF7">
    <property type="entry name" value="NEP1-INTERACTING PROTEIN 1"/>
    <property type="match status" value="1"/>
</dbReference>
<evidence type="ECO:0000256" key="6">
    <source>
        <dbReference type="PROSITE-ProRule" id="PRU00175"/>
    </source>
</evidence>
<proteinExistence type="predicted"/>
<keyword evidence="2" id="KW-0479">Metal-binding</keyword>
<dbReference type="GO" id="GO:0008270">
    <property type="term" value="F:zinc ion binding"/>
    <property type="evidence" value="ECO:0007669"/>
    <property type="project" value="UniProtKB-KW"/>
</dbReference>
<sequence>MKIFQYPRDRSTTNTGPEPASCPICLEEFAAGEVVRELTACRHLYHQACVDRWLQDSSFCPLCREQVVMHKCCF</sequence>
<feature type="domain" description="RING-type" evidence="7">
    <location>
        <begin position="22"/>
        <end position="64"/>
    </location>
</feature>
<evidence type="ECO:0000256" key="2">
    <source>
        <dbReference type="ARBA" id="ARBA00022723"/>
    </source>
</evidence>
<dbReference type="AlphaFoldDB" id="A0A199VJ35"/>
<evidence type="ECO:0000256" key="5">
    <source>
        <dbReference type="ARBA" id="ARBA00023136"/>
    </source>
</evidence>
<dbReference type="InterPro" id="IPR001841">
    <property type="entry name" value="Znf_RING"/>
</dbReference>
<protein>
    <submittedName>
        <fullName evidence="8">NEP1-interacting protein-like 1</fullName>
    </submittedName>
</protein>
<dbReference type="Gramene" id="Aco009481.1.mrna1">
    <property type="protein sequence ID" value="Aco009481.1.mrna1.cds1"/>
    <property type="gene ID" value="Aco009481.1.path1"/>
</dbReference>
<dbReference type="SUPFAM" id="SSF57850">
    <property type="entry name" value="RING/U-box"/>
    <property type="match status" value="1"/>
</dbReference>
<dbReference type="PROSITE" id="PS50089">
    <property type="entry name" value="ZF_RING_2"/>
    <property type="match status" value="1"/>
</dbReference>
<reference evidence="8 9" key="1">
    <citation type="journal article" date="2016" name="DNA Res.">
        <title>The draft genome of MD-2 pineapple using hybrid error correction of long reads.</title>
        <authorList>
            <person name="Redwan R.M."/>
            <person name="Saidin A."/>
            <person name="Kumar S.V."/>
        </authorList>
    </citation>
    <scope>NUCLEOTIDE SEQUENCE [LARGE SCALE GENOMIC DNA]</scope>
    <source>
        <strain evidence="9">cv. MD2</strain>
        <tissue evidence="8">Leaf</tissue>
    </source>
</reference>
<dbReference type="GO" id="GO:0016020">
    <property type="term" value="C:membrane"/>
    <property type="evidence" value="ECO:0007669"/>
    <property type="project" value="UniProtKB-SubCell"/>
</dbReference>
<evidence type="ECO:0000313" key="9">
    <source>
        <dbReference type="Proteomes" id="UP000092600"/>
    </source>
</evidence>
<comment type="caution">
    <text evidence="8">The sequence shown here is derived from an EMBL/GenBank/DDBJ whole genome shotgun (WGS) entry which is preliminary data.</text>
</comment>
<dbReference type="PANTHER" id="PTHR46151">
    <property type="entry name" value="NEP1-INTERACTING PROTEIN-LIKE 2"/>
    <property type="match status" value="1"/>
</dbReference>
<evidence type="ECO:0000256" key="3">
    <source>
        <dbReference type="ARBA" id="ARBA00022771"/>
    </source>
</evidence>